<evidence type="ECO:0000256" key="4">
    <source>
        <dbReference type="ARBA" id="ARBA00022825"/>
    </source>
</evidence>
<evidence type="ECO:0000256" key="1">
    <source>
        <dbReference type="ARBA" id="ARBA00011073"/>
    </source>
</evidence>
<dbReference type="eggNOG" id="COG1404">
    <property type="taxonomic scope" value="Bacteria"/>
</dbReference>
<dbReference type="AlphaFoldDB" id="D9SWT7"/>
<protein>
    <submittedName>
        <fullName evidence="7">Peptidase S8 and S53 subtilisin kexin sedolisin</fullName>
    </submittedName>
</protein>
<feature type="active site" description="Charge relay system" evidence="5">
    <location>
        <position position="507"/>
    </location>
</feature>
<keyword evidence="8" id="KW-1185">Reference proteome</keyword>
<comment type="similarity">
    <text evidence="1 5">Belongs to the peptidase S8 family.</text>
</comment>
<dbReference type="OrthoDB" id="2744137at2"/>
<dbReference type="InterPro" id="IPR015500">
    <property type="entry name" value="Peptidase_S8_subtilisin-rel"/>
</dbReference>
<feature type="active site" description="Charge relay system" evidence="5">
    <location>
        <position position="114"/>
    </location>
</feature>
<dbReference type="PIRSF" id="PIRSF037894">
    <property type="entry name" value="Subtilisin_rel_CspABC"/>
    <property type="match status" value="1"/>
</dbReference>
<feature type="active site" description="Charge relay system" evidence="5">
    <location>
        <position position="188"/>
    </location>
</feature>
<dbReference type="PROSITE" id="PS51892">
    <property type="entry name" value="SUBTILASE"/>
    <property type="match status" value="1"/>
</dbReference>
<reference evidence="7 8" key="1">
    <citation type="submission" date="2010-08" db="EMBL/GenBank/DDBJ databases">
        <title>Complete sequence of Clostridium cellulovorans 743B.</title>
        <authorList>
            <consortium name="US DOE Joint Genome Institute"/>
            <person name="Lucas S."/>
            <person name="Copeland A."/>
            <person name="Lapidus A."/>
            <person name="Cheng J.-F."/>
            <person name="Bruce D."/>
            <person name="Goodwin L."/>
            <person name="Pitluck S."/>
            <person name="Chertkov O."/>
            <person name="Detter J.C."/>
            <person name="Han C."/>
            <person name="Tapia R."/>
            <person name="Land M."/>
            <person name="Hauser L."/>
            <person name="Chang Y.-J."/>
            <person name="Jeffries C."/>
            <person name="Kyrpides N."/>
            <person name="Ivanova N."/>
            <person name="Mikhailova N."/>
            <person name="Hemme C.L."/>
            <person name="Woyke T."/>
        </authorList>
    </citation>
    <scope>NUCLEOTIDE SEQUENCE [LARGE SCALE GENOMIC DNA]</scope>
    <source>
        <strain evidence="8">ATCC 35296 / DSM 3052 / OCM 3 / 743B</strain>
    </source>
</reference>
<dbReference type="InterPro" id="IPR034045">
    <property type="entry name" value="Pep_S8_CspA-like"/>
</dbReference>
<dbReference type="InterPro" id="IPR036852">
    <property type="entry name" value="Peptidase_S8/S53_dom_sf"/>
</dbReference>
<feature type="domain" description="Peptidase S8/S53" evidence="6">
    <location>
        <begin position="443"/>
        <end position="562"/>
    </location>
</feature>
<dbReference type="KEGG" id="ccb:Clocel_1550"/>
<dbReference type="InterPro" id="IPR050131">
    <property type="entry name" value="Peptidase_S8_subtilisin-like"/>
</dbReference>
<dbReference type="InterPro" id="IPR000209">
    <property type="entry name" value="Peptidase_S8/S53_dom"/>
</dbReference>
<dbReference type="Pfam" id="PF00082">
    <property type="entry name" value="Peptidase_S8"/>
    <property type="match status" value="2"/>
</dbReference>
<accession>D9SWT7</accession>
<dbReference type="EMBL" id="CP002160">
    <property type="protein sequence ID" value="ADL51298.1"/>
    <property type="molecule type" value="Genomic_DNA"/>
</dbReference>
<dbReference type="HOGENOM" id="CLU_025670_0_0_9"/>
<dbReference type="Proteomes" id="UP000002730">
    <property type="component" value="Chromosome"/>
</dbReference>
<dbReference type="Gene3D" id="2.60.120.1290">
    <property type="match status" value="1"/>
</dbReference>
<evidence type="ECO:0000256" key="3">
    <source>
        <dbReference type="ARBA" id="ARBA00022801"/>
    </source>
</evidence>
<dbReference type="STRING" id="573061.Clocel_1550"/>
<evidence type="ECO:0000313" key="8">
    <source>
        <dbReference type="Proteomes" id="UP000002730"/>
    </source>
</evidence>
<dbReference type="SUPFAM" id="SSF52743">
    <property type="entry name" value="Subtilisin-like"/>
    <property type="match status" value="1"/>
</dbReference>
<dbReference type="Gene3D" id="3.40.50.200">
    <property type="entry name" value="Peptidase S8/S53 domain"/>
    <property type="match status" value="1"/>
</dbReference>
<feature type="domain" description="Peptidase S8/S53" evidence="6">
    <location>
        <begin position="105"/>
        <end position="306"/>
    </location>
</feature>
<evidence type="ECO:0000313" key="7">
    <source>
        <dbReference type="EMBL" id="ADL51298.1"/>
    </source>
</evidence>
<dbReference type="GO" id="GO:0006508">
    <property type="term" value="P:proteolysis"/>
    <property type="evidence" value="ECO:0007669"/>
    <property type="project" value="UniProtKB-KW"/>
</dbReference>
<keyword evidence="4 5" id="KW-0720">Serine protease</keyword>
<keyword evidence="2 5" id="KW-0645">Protease</keyword>
<sequence length="574" mass="63226">MERQKNNNYPKDLFTSTAYYHYLIEYVGNIQEEVSKKPGFYVNIINPRYAVLSVKAPKEPNIEDVYFSATSYVKSAELYTLQEILPIYATEVGFLQLDLPLNLTGNGVNVAILDTGVDYLSEEFMKVNGETRIRALWDQTIESDEEQQGIYVPFGTLYSKEEIQGAIKAKREGKDPYEIVPSKDEVGHGTNMAGIIGATGKNPRLKGVVPQCDFVIVKLAEDVSRKSELGIQVPVFDVSSIFAAIDFLVRFVGIDYKPMVIYFPLGTNSGNHKGVGIIEEFIEEISKNSGIVLVTGAGNQGAKGEHTSGIISQVGEKKVIELNVSPEQKSLVVEIWVEPPNIMSLDIVSPSGEKIVAISAAFNVTETYSFLFERTLIKVNYFLPFATTGDEWIVVRFENLTQGVWKFVLTGNRILNGRFDVWLPQHGIVLGDTRFILSDPYGTITNPGTSRYAITVAAYNQNNDSILNYSGVAFQDKFINVVDIAAGGVNALTVAPDNNIAVVNGTSVAAAIVAGACALLLQWAIVDSNYPYVYSNTIKTYLARGATKRAGDIYPNPQWGYGMLNILAMFQNIL</sequence>
<organism evidence="7 8">
    <name type="scientific">Clostridium cellulovorans (strain ATCC 35296 / DSM 3052 / OCM 3 / 743B)</name>
    <dbReference type="NCBI Taxonomy" id="573061"/>
    <lineage>
        <taxon>Bacteria</taxon>
        <taxon>Bacillati</taxon>
        <taxon>Bacillota</taxon>
        <taxon>Clostridia</taxon>
        <taxon>Eubacteriales</taxon>
        <taxon>Clostridiaceae</taxon>
        <taxon>Clostridium</taxon>
    </lineage>
</organism>
<evidence type="ECO:0000256" key="2">
    <source>
        <dbReference type="ARBA" id="ARBA00022670"/>
    </source>
</evidence>
<evidence type="ECO:0000256" key="5">
    <source>
        <dbReference type="PROSITE-ProRule" id="PRU01240"/>
    </source>
</evidence>
<gene>
    <name evidence="7" type="ordered locus">Clocel_1550</name>
</gene>
<dbReference type="InterPro" id="IPR017310">
    <property type="entry name" value="Pept_S8A_subtilisin_clostridia"/>
</dbReference>
<dbReference type="PANTHER" id="PTHR43806:SF11">
    <property type="entry name" value="CEREVISIN-RELATED"/>
    <property type="match status" value="1"/>
</dbReference>
<name>D9SWT7_CLOC7</name>
<keyword evidence="3 5" id="KW-0378">Hydrolase</keyword>
<dbReference type="PRINTS" id="PR00723">
    <property type="entry name" value="SUBTILISIN"/>
</dbReference>
<dbReference type="RefSeq" id="WP_010077495.1">
    <property type="nucleotide sequence ID" value="NC_014393.1"/>
</dbReference>
<dbReference type="GO" id="GO:0004252">
    <property type="term" value="F:serine-type endopeptidase activity"/>
    <property type="evidence" value="ECO:0007669"/>
    <property type="project" value="UniProtKB-UniRule"/>
</dbReference>
<dbReference type="PANTHER" id="PTHR43806">
    <property type="entry name" value="PEPTIDASE S8"/>
    <property type="match status" value="1"/>
</dbReference>
<dbReference type="CDD" id="cd07478">
    <property type="entry name" value="Peptidases_S8_CspA-like"/>
    <property type="match status" value="1"/>
</dbReference>
<evidence type="ECO:0000259" key="6">
    <source>
        <dbReference type="Pfam" id="PF00082"/>
    </source>
</evidence>
<proteinExistence type="inferred from homology"/>